<dbReference type="InterPro" id="IPR036397">
    <property type="entry name" value="RNaseH_sf"/>
</dbReference>
<dbReference type="InterPro" id="IPR044876">
    <property type="entry name" value="HRDC_dom_sf"/>
</dbReference>
<dbReference type="GO" id="GO:0000166">
    <property type="term" value="F:nucleotide binding"/>
    <property type="evidence" value="ECO:0007669"/>
    <property type="project" value="InterPro"/>
</dbReference>
<evidence type="ECO:0000313" key="3">
    <source>
        <dbReference type="Proteomes" id="UP000334923"/>
    </source>
</evidence>
<keyword evidence="3" id="KW-1185">Reference proteome</keyword>
<dbReference type="OrthoDB" id="144122at2"/>
<dbReference type="InterPro" id="IPR010997">
    <property type="entry name" value="HRDC-like_sf"/>
</dbReference>
<name>A0A5E6MAW9_9BACT</name>
<dbReference type="EC" id="3.1.13.5" evidence="2"/>
<gene>
    <name evidence="2" type="primary">rnd</name>
    <name evidence="2" type="ORF">MAMT_01265</name>
</gene>
<sequence length="407" mass="45685">MVQIPPTLNVAEIPGLRKKKFTYLLLAMILRKLRLGKPEGHSKTAGPAAPWIDSDAELPSFLKNLQPGRAIALDAEAAAFHHYQAKLCVLSIQQGETVAVLDSLALRPTSLWERLARSPWILHGMDFDRRLLRGAGALDPPAIFDTMIAAQLCGFPAIGYAALVERFFGVVLVKESQKADWARRPLSPAMLDYAAQDVCYLEALQERLTDELDRLGRLRWHQESCARLLRKTGEPATEKEGAWRIRGWRELPPKALPFLLALWEWREEEAERRDLAPFRLVPPDLLLRMAAWAATHKENVPAKWLPRHLGEKDRSRLAAALARAKGSPADLLPAAKPRLKLSSEAARRLEELNQARSRLAARLGMEAGLLAAKSILLELALDPQGAPERLLAEGRWCRWQQELFANR</sequence>
<dbReference type="Proteomes" id="UP000334923">
    <property type="component" value="Unassembled WGS sequence"/>
</dbReference>
<dbReference type="GO" id="GO:0006139">
    <property type="term" value="P:nucleobase-containing compound metabolic process"/>
    <property type="evidence" value="ECO:0007669"/>
    <property type="project" value="InterPro"/>
</dbReference>
<dbReference type="RefSeq" id="WP_142660119.1">
    <property type="nucleotide sequence ID" value="NZ_CABFVA020000068.1"/>
</dbReference>
<evidence type="ECO:0000313" key="2">
    <source>
        <dbReference type="EMBL" id="VVM06555.1"/>
    </source>
</evidence>
<dbReference type="InterPro" id="IPR002121">
    <property type="entry name" value="HRDC_dom"/>
</dbReference>
<reference evidence="2 3" key="1">
    <citation type="submission" date="2019-09" db="EMBL/GenBank/DDBJ databases">
        <authorList>
            <person name="Cremers G."/>
        </authorList>
    </citation>
    <scope>NUCLEOTIDE SEQUENCE [LARGE SCALE GENOMIC DNA]</scope>
    <source>
        <strain evidence="2">4A</strain>
    </source>
</reference>
<accession>A0A5E6MAW9</accession>
<dbReference type="Pfam" id="PF00570">
    <property type="entry name" value="HRDC"/>
    <property type="match status" value="1"/>
</dbReference>
<dbReference type="GO" id="GO:0008408">
    <property type="term" value="F:3'-5' exonuclease activity"/>
    <property type="evidence" value="ECO:0007669"/>
    <property type="project" value="InterPro"/>
</dbReference>
<dbReference type="PANTHER" id="PTHR47649:SF1">
    <property type="entry name" value="RIBONUCLEASE D"/>
    <property type="match status" value="1"/>
</dbReference>
<dbReference type="PANTHER" id="PTHR47649">
    <property type="entry name" value="RIBONUCLEASE D"/>
    <property type="match status" value="1"/>
</dbReference>
<dbReference type="Pfam" id="PF01612">
    <property type="entry name" value="DNA_pol_A_exo1"/>
    <property type="match status" value="1"/>
</dbReference>
<protein>
    <submittedName>
        <fullName evidence="2">Ribonuclease D</fullName>
        <ecNumber evidence="2">3.1.13.5</ecNumber>
    </submittedName>
</protein>
<dbReference type="InterPro" id="IPR002562">
    <property type="entry name" value="3'-5'_exonuclease_dom"/>
</dbReference>
<dbReference type="CDD" id="cd06142">
    <property type="entry name" value="RNaseD_exo"/>
    <property type="match status" value="1"/>
</dbReference>
<dbReference type="GO" id="GO:0003676">
    <property type="term" value="F:nucleic acid binding"/>
    <property type="evidence" value="ECO:0007669"/>
    <property type="project" value="InterPro"/>
</dbReference>
<dbReference type="GO" id="GO:0033890">
    <property type="term" value="F:ribonuclease D activity"/>
    <property type="evidence" value="ECO:0007669"/>
    <property type="project" value="UniProtKB-EC"/>
</dbReference>
<evidence type="ECO:0000259" key="1">
    <source>
        <dbReference type="SMART" id="SM00474"/>
    </source>
</evidence>
<dbReference type="SMART" id="SM00474">
    <property type="entry name" value="35EXOc"/>
    <property type="match status" value="1"/>
</dbReference>
<organism evidence="2 3">
    <name type="scientific">Methylacidimicrobium tartarophylax</name>
    <dbReference type="NCBI Taxonomy" id="1041768"/>
    <lineage>
        <taxon>Bacteria</taxon>
        <taxon>Pseudomonadati</taxon>
        <taxon>Verrucomicrobiota</taxon>
        <taxon>Methylacidimicrobium</taxon>
    </lineage>
</organism>
<dbReference type="EMBL" id="CABFVA020000068">
    <property type="protein sequence ID" value="VVM06555.1"/>
    <property type="molecule type" value="Genomic_DNA"/>
</dbReference>
<dbReference type="SUPFAM" id="SSF53098">
    <property type="entry name" value="Ribonuclease H-like"/>
    <property type="match status" value="1"/>
</dbReference>
<dbReference type="InterPro" id="IPR012337">
    <property type="entry name" value="RNaseH-like_sf"/>
</dbReference>
<dbReference type="Gene3D" id="3.30.420.10">
    <property type="entry name" value="Ribonuclease H-like superfamily/Ribonuclease H"/>
    <property type="match status" value="1"/>
</dbReference>
<dbReference type="SUPFAM" id="SSF47819">
    <property type="entry name" value="HRDC-like"/>
    <property type="match status" value="1"/>
</dbReference>
<dbReference type="InterPro" id="IPR051086">
    <property type="entry name" value="RNase_D-like"/>
</dbReference>
<feature type="domain" description="3'-5' exonuclease" evidence="1">
    <location>
        <begin position="49"/>
        <end position="213"/>
    </location>
</feature>
<proteinExistence type="predicted"/>
<keyword evidence="2" id="KW-0378">Hydrolase</keyword>
<dbReference type="Gene3D" id="1.10.150.80">
    <property type="entry name" value="HRDC domain"/>
    <property type="match status" value="1"/>
</dbReference>
<dbReference type="AlphaFoldDB" id="A0A5E6MAW9"/>